<keyword evidence="3" id="KW-1185">Reference proteome</keyword>
<dbReference type="EMBL" id="FOIB01000005">
    <property type="protein sequence ID" value="SEU15140.1"/>
    <property type="molecule type" value="Genomic_DNA"/>
</dbReference>
<proteinExistence type="predicted"/>
<protein>
    <submittedName>
        <fullName evidence="1">Uncharacterized protein</fullName>
    </submittedName>
</protein>
<comment type="caution">
    <text evidence="1">The sequence shown here is derived from an EMBL/GenBank/DDBJ whole genome shotgun (WGS) entry which is preliminary data.</text>
</comment>
<sequence length="66" mass="6713">MSNKPTHVDVELNDAQLDQVVGGQEVLSLQMMDVGQAEVPNCVSSVSCNSSASCESSASAVVSAAT</sequence>
<organism evidence="1 4">
    <name type="scientific">Myxococcus fulvus</name>
    <dbReference type="NCBI Taxonomy" id="33"/>
    <lineage>
        <taxon>Bacteria</taxon>
        <taxon>Pseudomonadati</taxon>
        <taxon>Myxococcota</taxon>
        <taxon>Myxococcia</taxon>
        <taxon>Myxococcales</taxon>
        <taxon>Cystobacterineae</taxon>
        <taxon>Myxococcaceae</taxon>
        <taxon>Myxococcus</taxon>
    </lineage>
</organism>
<dbReference type="RefSeq" id="WP_046714561.1">
    <property type="nucleotide sequence ID" value="NZ_BJXR01000031.1"/>
</dbReference>
<name>A0A511T597_MYXFU</name>
<gene>
    <name evidence="1" type="ORF">MFU01_41140</name>
    <name evidence="2" type="ORF">SAMN05443572_105335</name>
</gene>
<accession>A0A511T597</accession>
<reference evidence="1 4" key="2">
    <citation type="submission" date="2019-07" db="EMBL/GenBank/DDBJ databases">
        <title>Whole genome shotgun sequence of Myxococcus fulvus NBRC 100333.</title>
        <authorList>
            <person name="Hosoyama A."/>
            <person name="Uohara A."/>
            <person name="Ohji S."/>
            <person name="Ichikawa N."/>
        </authorList>
    </citation>
    <scope>NUCLEOTIDE SEQUENCE [LARGE SCALE GENOMIC DNA]</scope>
    <source>
        <strain evidence="1 4">NBRC 100333</strain>
    </source>
</reference>
<dbReference type="Proteomes" id="UP000183760">
    <property type="component" value="Unassembled WGS sequence"/>
</dbReference>
<evidence type="ECO:0000313" key="3">
    <source>
        <dbReference type="Proteomes" id="UP000183760"/>
    </source>
</evidence>
<reference evidence="2 3" key="1">
    <citation type="submission" date="2016-10" db="EMBL/GenBank/DDBJ databases">
        <authorList>
            <person name="Varghese N."/>
            <person name="Submissions S."/>
        </authorList>
    </citation>
    <scope>NUCLEOTIDE SEQUENCE [LARGE SCALE GENOMIC DNA]</scope>
    <source>
        <strain evidence="2 3">DSM 16525</strain>
    </source>
</reference>
<evidence type="ECO:0000313" key="2">
    <source>
        <dbReference type="EMBL" id="SEU15140.1"/>
    </source>
</evidence>
<dbReference type="EMBL" id="BJXR01000031">
    <property type="protein sequence ID" value="GEN09077.1"/>
    <property type="molecule type" value="Genomic_DNA"/>
</dbReference>
<dbReference type="Proteomes" id="UP000321514">
    <property type="component" value="Unassembled WGS sequence"/>
</dbReference>
<dbReference type="AlphaFoldDB" id="A0A511T597"/>
<evidence type="ECO:0000313" key="4">
    <source>
        <dbReference type="Proteomes" id="UP000321514"/>
    </source>
</evidence>
<evidence type="ECO:0000313" key="1">
    <source>
        <dbReference type="EMBL" id="GEN09077.1"/>
    </source>
</evidence>